<organism evidence="2 3">
    <name type="scientific">Triticum urartu</name>
    <name type="common">Red wild einkorn</name>
    <name type="synonym">Crithodium urartu</name>
    <dbReference type="NCBI Taxonomy" id="4572"/>
    <lineage>
        <taxon>Eukaryota</taxon>
        <taxon>Viridiplantae</taxon>
        <taxon>Streptophyta</taxon>
        <taxon>Embryophyta</taxon>
        <taxon>Tracheophyta</taxon>
        <taxon>Spermatophyta</taxon>
        <taxon>Magnoliopsida</taxon>
        <taxon>Liliopsida</taxon>
        <taxon>Poales</taxon>
        <taxon>Poaceae</taxon>
        <taxon>BOP clade</taxon>
        <taxon>Pooideae</taxon>
        <taxon>Triticodae</taxon>
        <taxon>Triticeae</taxon>
        <taxon>Triticinae</taxon>
        <taxon>Triticum</taxon>
    </lineage>
</organism>
<evidence type="ECO:0000313" key="3">
    <source>
        <dbReference type="Proteomes" id="UP000015106"/>
    </source>
</evidence>
<protein>
    <submittedName>
        <fullName evidence="2">Uncharacterized protein</fullName>
    </submittedName>
</protein>
<proteinExistence type="predicted"/>
<dbReference type="Proteomes" id="UP000015106">
    <property type="component" value="Chromosome 6"/>
</dbReference>
<keyword evidence="1" id="KW-0732">Signal</keyword>
<evidence type="ECO:0000313" key="2">
    <source>
        <dbReference type="EnsemblPlants" id="TuG1812G0600003887.01.T01"/>
    </source>
</evidence>
<reference evidence="2" key="3">
    <citation type="submission" date="2022-06" db="UniProtKB">
        <authorList>
            <consortium name="EnsemblPlants"/>
        </authorList>
    </citation>
    <scope>IDENTIFICATION</scope>
</reference>
<accession>A0A8R7UVQ8</accession>
<dbReference type="AlphaFoldDB" id="A0A8R7UVQ8"/>
<dbReference type="Gramene" id="TuG1812G0600003887.01.T01">
    <property type="protein sequence ID" value="TuG1812G0600003887.01.T01"/>
    <property type="gene ID" value="TuG1812G0600003887.01"/>
</dbReference>
<keyword evidence="3" id="KW-1185">Reference proteome</keyword>
<name>A0A8R7UVQ8_TRIUA</name>
<reference evidence="3" key="1">
    <citation type="journal article" date="2013" name="Nature">
        <title>Draft genome of the wheat A-genome progenitor Triticum urartu.</title>
        <authorList>
            <person name="Ling H.Q."/>
            <person name="Zhao S."/>
            <person name="Liu D."/>
            <person name="Wang J."/>
            <person name="Sun H."/>
            <person name="Zhang C."/>
            <person name="Fan H."/>
            <person name="Li D."/>
            <person name="Dong L."/>
            <person name="Tao Y."/>
            <person name="Gao C."/>
            <person name="Wu H."/>
            <person name="Li Y."/>
            <person name="Cui Y."/>
            <person name="Guo X."/>
            <person name="Zheng S."/>
            <person name="Wang B."/>
            <person name="Yu K."/>
            <person name="Liang Q."/>
            <person name="Yang W."/>
            <person name="Lou X."/>
            <person name="Chen J."/>
            <person name="Feng M."/>
            <person name="Jian J."/>
            <person name="Zhang X."/>
            <person name="Luo G."/>
            <person name="Jiang Y."/>
            <person name="Liu J."/>
            <person name="Wang Z."/>
            <person name="Sha Y."/>
            <person name="Zhang B."/>
            <person name="Wu H."/>
            <person name="Tang D."/>
            <person name="Shen Q."/>
            <person name="Xue P."/>
            <person name="Zou S."/>
            <person name="Wang X."/>
            <person name="Liu X."/>
            <person name="Wang F."/>
            <person name="Yang Y."/>
            <person name="An X."/>
            <person name="Dong Z."/>
            <person name="Zhang K."/>
            <person name="Zhang X."/>
            <person name="Luo M.C."/>
            <person name="Dvorak J."/>
            <person name="Tong Y."/>
            <person name="Wang J."/>
            <person name="Yang H."/>
            <person name="Li Z."/>
            <person name="Wang D."/>
            <person name="Zhang A."/>
            <person name="Wang J."/>
        </authorList>
    </citation>
    <scope>NUCLEOTIDE SEQUENCE</scope>
    <source>
        <strain evidence="3">cv. G1812</strain>
    </source>
</reference>
<dbReference type="EnsemblPlants" id="TuG1812G0600003887.01.T01">
    <property type="protein sequence ID" value="TuG1812G0600003887.01.T01"/>
    <property type="gene ID" value="TuG1812G0600003887.01"/>
</dbReference>
<feature type="signal peptide" evidence="1">
    <location>
        <begin position="1"/>
        <end position="22"/>
    </location>
</feature>
<reference evidence="2" key="2">
    <citation type="submission" date="2018-03" db="EMBL/GenBank/DDBJ databases">
        <title>The Triticum urartu genome reveals the dynamic nature of wheat genome evolution.</title>
        <authorList>
            <person name="Ling H."/>
            <person name="Ma B."/>
            <person name="Shi X."/>
            <person name="Liu H."/>
            <person name="Dong L."/>
            <person name="Sun H."/>
            <person name="Cao Y."/>
            <person name="Gao Q."/>
            <person name="Zheng S."/>
            <person name="Li Y."/>
            <person name="Yu Y."/>
            <person name="Du H."/>
            <person name="Qi M."/>
            <person name="Li Y."/>
            <person name="Yu H."/>
            <person name="Cui Y."/>
            <person name="Wang N."/>
            <person name="Chen C."/>
            <person name="Wu H."/>
            <person name="Zhao Y."/>
            <person name="Zhang J."/>
            <person name="Li Y."/>
            <person name="Zhou W."/>
            <person name="Zhang B."/>
            <person name="Hu W."/>
            <person name="Eijk M."/>
            <person name="Tang J."/>
            <person name="Witsenboer H."/>
            <person name="Zhao S."/>
            <person name="Li Z."/>
            <person name="Zhang A."/>
            <person name="Wang D."/>
            <person name="Liang C."/>
        </authorList>
    </citation>
    <scope>NUCLEOTIDE SEQUENCE [LARGE SCALE GENOMIC DNA]</scope>
    <source>
        <strain evidence="2">cv. G1812</strain>
    </source>
</reference>
<sequence>MERKTILLCLMVLMLLGNCIHAEHCETLNVPDVPLCGMVCRYWCESTRRHVKKAYCIGKSLLHSHCICVVCD</sequence>
<feature type="chain" id="PRO_5035880576" evidence="1">
    <location>
        <begin position="23"/>
        <end position="72"/>
    </location>
</feature>
<evidence type="ECO:0000256" key="1">
    <source>
        <dbReference type="SAM" id="SignalP"/>
    </source>
</evidence>